<organism evidence="1 2">
    <name type="scientific">Sorangium cellulosum</name>
    <name type="common">Polyangium cellulosum</name>
    <dbReference type="NCBI Taxonomy" id="56"/>
    <lineage>
        <taxon>Bacteria</taxon>
        <taxon>Pseudomonadati</taxon>
        <taxon>Myxococcota</taxon>
        <taxon>Polyangia</taxon>
        <taxon>Polyangiales</taxon>
        <taxon>Polyangiaceae</taxon>
        <taxon>Sorangium</taxon>
    </lineage>
</organism>
<accession>A0A150P2E6</accession>
<dbReference type="Proteomes" id="UP000075420">
    <property type="component" value="Unassembled WGS sequence"/>
</dbReference>
<comment type="caution">
    <text evidence="1">The sequence shown here is derived from an EMBL/GenBank/DDBJ whole genome shotgun (WGS) entry which is preliminary data.</text>
</comment>
<name>A0A150P2E6_SORCE</name>
<evidence type="ECO:0000313" key="1">
    <source>
        <dbReference type="EMBL" id="KYF49465.1"/>
    </source>
</evidence>
<dbReference type="EMBL" id="JELY01003357">
    <property type="protein sequence ID" value="KYF49465.1"/>
    <property type="molecule type" value="Genomic_DNA"/>
</dbReference>
<dbReference type="PANTHER" id="PTHR38567:SF1">
    <property type="entry name" value="DUF4291 DOMAIN-CONTAINING PROTEIN"/>
    <property type="match status" value="1"/>
</dbReference>
<evidence type="ECO:0000313" key="2">
    <source>
        <dbReference type="Proteomes" id="UP000075420"/>
    </source>
</evidence>
<dbReference type="Pfam" id="PF14124">
    <property type="entry name" value="DUF4291"/>
    <property type="match status" value="1"/>
</dbReference>
<sequence length="198" mass="22689">MPKLHEIRADHDDETIVMYQAYAPAIAEPALAAQRFVPPFSFGRMTWIKPSFLWLMHRSNWGRKAGQERILAVRIRRAGWERALSLAVLTSPEAAVFRSPDEWSKAFAEAKVHVQWDTERNLRGGPLPCYSIQVGIGRDLIREYAESWIVAIEDRTPLVRKMYQQMQAGHADSAARLLPRERPYAVDATIARRLLIDP</sequence>
<dbReference type="AlphaFoldDB" id="A0A150P2E6"/>
<evidence type="ECO:0008006" key="3">
    <source>
        <dbReference type="Google" id="ProtNLM"/>
    </source>
</evidence>
<proteinExistence type="predicted"/>
<dbReference type="InterPro" id="IPR025633">
    <property type="entry name" value="DUF4291"/>
</dbReference>
<gene>
    <name evidence="1" type="ORF">BE08_02950</name>
</gene>
<dbReference type="PANTHER" id="PTHR38567">
    <property type="entry name" value="DUF4291 DOMAIN-CONTAINING PROTEIN"/>
    <property type="match status" value="1"/>
</dbReference>
<protein>
    <recommendedName>
        <fullName evidence="3">DUF4291 domain-containing protein</fullName>
    </recommendedName>
</protein>
<reference evidence="1 2" key="1">
    <citation type="submission" date="2014-02" db="EMBL/GenBank/DDBJ databases">
        <title>The small core and large imbalanced accessory genome model reveals a collaborative survival strategy of Sorangium cellulosum strains in nature.</title>
        <authorList>
            <person name="Han K."/>
            <person name="Peng R."/>
            <person name="Blom J."/>
            <person name="Li Y.-Z."/>
        </authorList>
    </citation>
    <scope>NUCLEOTIDE SEQUENCE [LARGE SCALE GENOMIC DNA]</scope>
    <source>
        <strain evidence="1 2">So0157-25</strain>
    </source>
</reference>